<dbReference type="AlphaFoldDB" id="A0A9P4T8L8"/>
<dbReference type="InterPro" id="IPR015943">
    <property type="entry name" value="WD40/YVTN_repeat-like_dom_sf"/>
</dbReference>
<keyword evidence="6" id="KW-1185">Reference proteome</keyword>
<feature type="compositionally biased region" description="Basic and acidic residues" evidence="4">
    <location>
        <begin position="101"/>
        <end position="113"/>
    </location>
</feature>
<sequence length="897" mass="97916">MADLLPKFKVTDPQARAGSPQDRRDTGTNGRLAASVRSPTPTAGQSNDALNGNGSDGRGSSEAAIDPLSQQILKRTNTSPAIQKLRAQGTEPYAVQSLHDATSDKKHSGESPRDLSASAKADKKKGVSFLSRFIGNKKKSTLDGASDTGSEFGDYRPEGMDAQLYIDNFGFSPRHPQPPAYIKVRAKFKTKKEFDRVFLAQELRSGADKHSSPVAGSNPAPQSGSAATQNPIWATEFSKDGKYLAAGGQDQVVRVWAVLSSAEERRAHGKDDSDSTGEAKHLSAPVFQQKPYREYVGHTSTILDLSWSKNNFLLSSSMDKTVRLWHVSREENLCTFKHSDFVPSVQFHPMDDRFFLAGSLDSKLRLWSIPDKSVAYVASVPDMITAVTFSPDGKTCIAGTLGGLCMFYDTEGLKWQAQLHVKSTRGQNAKGSKITGLQATYWPPGSEAGDVKLLVSSNDSRLRIYNMKDKTLDMKFKGHENNCSQIRAAFVDSSGHIICGSEDRKAYIWSTTFIEGDKKSQRPLEMFEAHNSITTCTVFAPIQTRQLLSASEDPIFDICNPPPVTLVSKADSVRSSRAPTEFGSAHPTPLQGALPKAIENPAYQARCGHPSGNIIITTDYKGSLKVFRQDCAYEKRIRLRETWETSSKMGRPSSILSRTSRSRRDSVSTQPPNDRIMKWQQGISHGSFDSTGSVRRRSGRSASPRKSMARLSLHSARAPDSPVLKPTDSHDTTSFGPAGAPKTTASMDSVPAQSASHSVISTPPRMDVPELAEPPEEPPEEPSLERHPSTINPLAIMNGQSWFFWASKGDRNKSQRPALDPRTSQASQLTQVSRLTSEMSEGRSENGEEVAKSENGTCSRCGGAEFEIATRGAGQHSSHDMVGDKVTVCKRCRAVLE</sequence>
<evidence type="ECO:0000256" key="4">
    <source>
        <dbReference type="SAM" id="MobiDB-lite"/>
    </source>
</evidence>
<dbReference type="Proteomes" id="UP000801428">
    <property type="component" value="Unassembled WGS sequence"/>
</dbReference>
<dbReference type="SUPFAM" id="SSF50978">
    <property type="entry name" value="WD40 repeat-like"/>
    <property type="match status" value="1"/>
</dbReference>
<feature type="region of interest" description="Disordered" evidence="4">
    <location>
        <begin position="205"/>
        <end position="229"/>
    </location>
</feature>
<reference evidence="5" key="1">
    <citation type="submission" date="2019-04" db="EMBL/GenBank/DDBJ databases">
        <title>Sequencing of skin fungus with MAO and IRED activity.</title>
        <authorList>
            <person name="Marsaioli A.J."/>
            <person name="Bonatto J.M.C."/>
            <person name="Reis Junior O."/>
        </authorList>
    </citation>
    <scope>NUCLEOTIDE SEQUENCE</scope>
    <source>
        <strain evidence="5">30M1</strain>
    </source>
</reference>
<feature type="compositionally biased region" description="Basic and acidic residues" evidence="4">
    <location>
        <begin position="840"/>
        <end position="852"/>
    </location>
</feature>
<dbReference type="Pfam" id="PF00400">
    <property type="entry name" value="WD40"/>
    <property type="match status" value="4"/>
</dbReference>
<dbReference type="PROSITE" id="PS50294">
    <property type="entry name" value="WD_REPEATS_REGION"/>
    <property type="match status" value="3"/>
</dbReference>
<evidence type="ECO:0000256" key="1">
    <source>
        <dbReference type="ARBA" id="ARBA00022574"/>
    </source>
</evidence>
<dbReference type="Gene3D" id="2.130.10.10">
    <property type="entry name" value="YVTN repeat-like/Quinoprotein amine dehydrogenase"/>
    <property type="match status" value="2"/>
</dbReference>
<gene>
    <name evidence="5" type="ORF">E8E13_005266</name>
</gene>
<evidence type="ECO:0000313" key="5">
    <source>
        <dbReference type="EMBL" id="KAF2997151.1"/>
    </source>
</evidence>
<dbReference type="InterPro" id="IPR036322">
    <property type="entry name" value="WD40_repeat_dom_sf"/>
</dbReference>
<feature type="compositionally biased region" description="Acidic residues" evidence="4">
    <location>
        <begin position="773"/>
        <end position="782"/>
    </location>
</feature>
<evidence type="ECO:0000256" key="2">
    <source>
        <dbReference type="ARBA" id="ARBA00022737"/>
    </source>
</evidence>
<feature type="region of interest" description="Disordered" evidence="4">
    <location>
        <begin position="645"/>
        <end position="788"/>
    </location>
</feature>
<feature type="region of interest" description="Disordered" evidence="4">
    <location>
        <begin position="811"/>
        <end position="857"/>
    </location>
</feature>
<proteinExistence type="predicted"/>
<feature type="repeat" description="WD" evidence="3">
    <location>
        <begin position="225"/>
        <end position="266"/>
    </location>
</feature>
<keyword evidence="2" id="KW-0677">Repeat</keyword>
<feature type="compositionally biased region" description="Polar residues" evidence="4">
    <location>
        <begin position="219"/>
        <end position="229"/>
    </location>
</feature>
<accession>A0A9P4T8L8</accession>
<dbReference type="InterPro" id="IPR040324">
    <property type="entry name" value="WDR44/Dgr2"/>
</dbReference>
<keyword evidence="1 3" id="KW-0853">WD repeat</keyword>
<comment type="caution">
    <text evidence="5">The sequence shown here is derived from an EMBL/GenBank/DDBJ whole genome shotgun (WGS) entry which is preliminary data.</text>
</comment>
<dbReference type="OrthoDB" id="1932312at2759"/>
<feature type="region of interest" description="Disordered" evidence="4">
    <location>
        <begin position="1"/>
        <end position="124"/>
    </location>
</feature>
<feature type="compositionally biased region" description="Polar residues" evidence="4">
    <location>
        <begin position="37"/>
        <end position="53"/>
    </location>
</feature>
<evidence type="ECO:0000256" key="3">
    <source>
        <dbReference type="PROSITE-ProRule" id="PRU00221"/>
    </source>
</evidence>
<feature type="compositionally biased region" description="Polar residues" evidence="4">
    <location>
        <begin position="743"/>
        <end position="761"/>
    </location>
</feature>
<feature type="compositionally biased region" description="Polar residues" evidence="4">
    <location>
        <begin position="822"/>
        <end position="839"/>
    </location>
</feature>
<protein>
    <recommendedName>
        <fullName evidence="7">WD40 repeat-like protein</fullName>
    </recommendedName>
</protein>
<feature type="compositionally biased region" description="Polar residues" evidence="4">
    <location>
        <begin position="68"/>
        <end position="81"/>
    </location>
</feature>
<dbReference type="PANTHER" id="PTHR14221:SF0">
    <property type="entry name" value="WD REPEAT-CONTAINING PROTEIN 44"/>
    <property type="match status" value="1"/>
</dbReference>
<organism evidence="5 6">
    <name type="scientific">Curvularia kusanoi</name>
    <name type="common">Cochliobolus kusanoi</name>
    <dbReference type="NCBI Taxonomy" id="90978"/>
    <lineage>
        <taxon>Eukaryota</taxon>
        <taxon>Fungi</taxon>
        <taxon>Dikarya</taxon>
        <taxon>Ascomycota</taxon>
        <taxon>Pezizomycotina</taxon>
        <taxon>Dothideomycetes</taxon>
        <taxon>Pleosporomycetidae</taxon>
        <taxon>Pleosporales</taxon>
        <taxon>Pleosporineae</taxon>
        <taxon>Pleosporaceae</taxon>
        <taxon>Curvularia</taxon>
    </lineage>
</organism>
<dbReference type="PROSITE" id="PS50082">
    <property type="entry name" value="WD_REPEATS_2"/>
    <property type="match status" value="3"/>
</dbReference>
<feature type="compositionally biased region" description="Polar residues" evidence="4">
    <location>
        <begin position="681"/>
        <end position="692"/>
    </location>
</feature>
<dbReference type="PANTHER" id="PTHR14221">
    <property type="entry name" value="WD REPEAT DOMAIN 44"/>
    <property type="match status" value="1"/>
</dbReference>
<dbReference type="EMBL" id="SWKU01000024">
    <property type="protein sequence ID" value="KAF2997151.1"/>
    <property type="molecule type" value="Genomic_DNA"/>
</dbReference>
<feature type="repeat" description="WD" evidence="3">
    <location>
        <begin position="335"/>
        <end position="377"/>
    </location>
</feature>
<evidence type="ECO:0000313" key="6">
    <source>
        <dbReference type="Proteomes" id="UP000801428"/>
    </source>
</evidence>
<evidence type="ECO:0008006" key="7">
    <source>
        <dbReference type="Google" id="ProtNLM"/>
    </source>
</evidence>
<name>A0A9P4T8L8_CURKU</name>
<dbReference type="InterPro" id="IPR001680">
    <property type="entry name" value="WD40_rpt"/>
</dbReference>
<dbReference type="SMART" id="SM00320">
    <property type="entry name" value="WD40"/>
    <property type="match status" value="6"/>
</dbReference>
<feature type="repeat" description="WD" evidence="3">
    <location>
        <begin position="295"/>
        <end position="335"/>
    </location>
</feature>